<dbReference type="FunCoup" id="A0A673C9W2">
    <property type="interactions" value="1"/>
</dbReference>
<dbReference type="Gene3D" id="1.10.533.10">
    <property type="entry name" value="Death Domain, Fas"/>
    <property type="match status" value="1"/>
</dbReference>
<dbReference type="SMART" id="SM01289">
    <property type="entry name" value="PYRIN"/>
    <property type="match status" value="1"/>
</dbReference>
<reference evidence="3" key="2">
    <citation type="submission" date="2025-08" db="UniProtKB">
        <authorList>
            <consortium name="Ensembl"/>
        </authorList>
    </citation>
    <scope>IDENTIFICATION</scope>
</reference>
<reference evidence="3" key="1">
    <citation type="submission" date="2019-06" db="EMBL/GenBank/DDBJ databases">
        <authorList>
            <consortium name="Wellcome Sanger Institute Data Sharing"/>
        </authorList>
    </citation>
    <scope>NUCLEOTIDE SEQUENCE [LARGE SCALE GENOMIC DNA]</scope>
</reference>
<evidence type="ECO:0008006" key="5">
    <source>
        <dbReference type="Google" id="ProtNLM"/>
    </source>
</evidence>
<feature type="domain" description="Pyrin" evidence="2">
    <location>
        <begin position="1"/>
        <end position="55"/>
    </location>
</feature>
<dbReference type="InterPro" id="IPR011029">
    <property type="entry name" value="DEATH-like_dom_sf"/>
</dbReference>
<protein>
    <recommendedName>
        <fullName evidence="5">Pyrin domain-containing protein</fullName>
    </recommendedName>
</protein>
<dbReference type="CDD" id="cd08321">
    <property type="entry name" value="Pyrin_ASC-like"/>
    <property type="match status" value="1"/>
</dbReference>
<dbReference type="Ensembl" id="ENSSORT00005050778.1">
    <property type="protein sequence ID" value="ENSSORP00005049577.1"/>
    <property type="gene ID" value="ENSSORG00005022501.1"/>
</dbReference>
<feature type="domain" description="DED" evidence="1">
    <location>
        <begin position="3"/>
        <end position="81"/>
    </location>
</feature>
<proteinExistence type="predicted"/>
<dbReference type="InterPro" id="IPR001875">
    <property type="entry name" value="DED_dom"/>
</dbReference>
<evidence type="ECO:0000313" key="4">
    <source>
        <dbReference type="Proteomes" id="UP000472271"/>
    </source>
</evidence>
<name>A0A673C9W2_9TELE</name>
<dbReference type="Proteomes" id="UP000472271">
    <property type="component" value="Chromosome 9"/>
</dbReference>
<dbReference type="PROSITE" id="PS50824">
    <property type="entry name" value="DAPIN"/>
    <property type="match status" value="1"/>
</dbReference>
<keyword evidence="4" id="KW-1185">Reference proteome</keyword>
<dbReference type="PROSITE" id="PS50168">
    <property type="entry name" value="DED"/>
    <property type="match status" value="1"/>
</dbReference>
<dbReference type="SUPFAM" id="SSF47986">
    <property type="entry name" value="DEATH domain"/>
    <property type="match status" value="1"/>
</dbReference>
<sequence length="94" mass="10789">MAPLKESLLKIPENLVDGDFKKFKWLLKNEKPSIPVSKLERADRMDTVDLMVQTYYTNTQKVTVRVLEKMDRTDLVKKLSKGIPVPKGQSLISN</sequence>
<dbReference type="Pfam" id="PF02758">
    <property type="entry name" value="PYRIN"/>
    <property type="match status" value="1"/>
</dbReference>
<dbReference type="InterPro" id="IPR004020">
    <property type="entry name" value="DAPIN"/>
</dbReference>
<organism evidence="3 4">
    <name type="scientific">Sphaeramia orbicularis</name>
    <name type="common">orbiculate cardinalfish</name>
    <dbReference type="NCBI Taxonomy" id="375764"/>
    <lineage>
        <taxon>Eukaryota</taxon>
        <taxon>Metazoa</taxon>
        <taxon>Chordata</taxon>
        <taxon>Craniata</taxon>
        <taxon>Vertebrata</taxon>
        <taxon>Euteleostomi</taxon>
        <taxon>Actinopterygii</taxon>
        <taxon>Neopterygii</taxon>
        <taxon>Teleostei</taxon>
        <taxon>Neoteleostei</taxon>
        <taxon>Acanthomorphata</taxon>
        <taxon>Gobiaria</taxon>
        <taxon>Kurtiformes</taxon>
        <taxon>Apogonoidei</taxon>
        <taxon>Apogonidae</taxon>
        <taxon>Apogoninae</taxon>
        <taxon>Sphaeramia</taxon>
    </lineage>
</organism>
<dbReference type="InParanoid" id="A0A673C9W2"/>
<evidence type="ECO:0000313" key="3">
    <source>
        <dbReference type="Ensembl" id="ENSSORP00005049577.1"/>
    </source>
</evidence>
<reference evidence="3" key="3">
    <citation type="submission" date="2025-09" db="UniProtKB">
        <authorList>
            <consortium name="Ensembl"/>
        </authorList>
    </citation>
    <scope>IDENTIFICATION</scope>
</reference>
<evidence type="ECO:0000259" key="1">
    <source>
        <dbReference type="PROSITE" id="PS50168"/>
    </source>
</evidence>
<evidence type="ECO:0000259" key="2">
    <source>
        <dbReference type="PROSITE" id="PS50824"/>
    </source>
</evidence>
<dbReference type="GO" id="GO:0042981">
    <property type="term" value="P:regulation of apoptotic process"/>
    <property type="evidence" value="ECO:0007669"/>
    <property type="project" value="InterPro"/>
</dbReference>
<accession>A0A673C9W2</accession>
<dbReference type="AlphaFoldDB" id="A0A673C9W2"/>